<dbReference type="GO" id="GO:0005737">
    <property type="term" value="C:cytoplasm"/>
    <property type="evidence" value="ECO:0007669"/>
    <property type="project" value="UniProtKB-SubCell"/>
</dbReference>
<name>A0A545T4N5_9GAMM</name>
<dbReference type="InterPro" id="IPR012947">
    <property type="entry name" value="tRNA_SAD"/>
</dbReference>
<dbReference type="Gene3D" id="2.40.30.130">
    <property type="match status" value="1"/>
</dbReference>
<dbReference type="Proteomes" id="UP000317839">
    <property type="component" value="Unassembled WGS sequence"/>
</dbReference>
<dbReference type="GO" id="GO:0005524">
    <property type="term" value="F:ATP binding"/>
    <property type="evidence" value="ECO:0007669"/>
    <property type="project" value="InterPro"/>
</dbReference>
<dbReference type="Pfam" id="PF01411">
    <property type="entry name" value="tRNA-synt_2c"/>
    <property type="match status" value="1"/>
</dbReference>
<accession>A0A545T4N5</accession>
<dbReference type="OrthoDB" id="9812949at2"/>
<evidence type="ECO:0000256" key="5">
    <source>
        <dbReference type="ARBA" id="ARBA00022833"/>
    </source>
</evidence>
<comment type="subcellular location">
    <subcellularLocation>
        <location evidence="2">Cytoplasm</location>
    </subcellularLocation>
</comment>
<dbReference type="GO" id="GO:0003676">
    <property type="term" value="F:nucleic acid binding"/>
    <property type="evidence" value="ECO:0007669"/>
    <property type="project" value="InterPro"/>
</dbReference>
<dbReference type="GO" id="GO:0004813">
    <property type="term" value="F:alanine-tRNA ligase activity"/>
    <property type="evidence" value="ECO:0007669"/>
    <property type="project" value="InterPro"/>
</dbReference>
<dbReference type="AlphaFoldDB" id="A0A545T4N5"/>
<dbReference type="PROSITE" id="PS50860">
    <property type="entry name" value="AA_TRNA_LIGASE_II_ALA"/>
    <property type="match status" value="1"/>
</dbReference>
<comment type="caution">
    <text evidence="8">The sequence shown here is derived from an EMBL/GenBank/DDBJ whole genome shotgun (WGS) entry which is preliminary data.</text>
</comment>
<dbReference type="GO" id="GO:0006419">
    <property type="term" value="P:alanyl-tRNA aminoacylation"/>
    <property type="evidence" value="ECO:0007669"/>
    <property type="project" value="InterPro"/>
</dbReference>
<protein>
    <recommendedName>
        <fullName evidence="3">Alanine--tRNA ligase</fullName>
    </recommendedName>
    <alternativeName>
        <fullName evidence="6">Alanyl-tRNA synthetase</fullName>
    </alternativeName>
</protein>
<dbReference type="SUPFAM" id="SSF50447">
    <property type="entry name" value="Translation proteins"/>
    <property type="match status" value="1"/>
</dbReference>
<dbReference type="RefSeq" id="WP_142943485.1">
    <property type="nucleotide sequence ID" value="NZ_VIKR01000005.1"/>
</dbReference>
<proteinExistence type="predicted"/>
<evidence type="ECO:0000256" key="4">
    <source>
        <dbReference type="ARBA" id="ARBA00022723"/>
    </source>
</evidence>
<dbReference type="GO" id="GO:0046872">
    <property type="term" value="F:metal ion binding"/>
    <property type="evidence" value="ECO:0007669"/>
    <property type="project" value="UniProtKB-KW"/>
</dbReference>
<dbReference type="SMART" id="SM00863">
    <property type="entry name" value="tRNA_SAD"/>
    <property type="match status" value="1"/>
</dbReference>
<reference evidence="8 9" key="1">
    <citation type="submission" date="2019-06" db="EMBL/GenBank/DDBJ databases">
        <title>Draft genome of Aliikangiella marina GYP-15.</title>
        <authorList>
            <person name="Wang G."/>
        </authorList>
    </citation>
    <scope>NUCLEOTIDE SEQUENCE [LARGE SCALE GENOMIC DNA]</scope>
    <source>
        <strain evidence="8 9">GYP-15</strain>
    </source>
</reference>
<dbReference type="InterPro" id="IPR018164">
    <property type="entry name" value="Ala-tRNA-synth_IIc_N"/>
</dbReference>
<dbReference type="Pfam" id="PF07973">
    <property type="entry name" value="tRNA_SAD"/>
    <property type="match status" value="1"/>
</dbReference>
<dbReference type="PANTHER" id="PTHR43462:SF1">
    <property type="entry name" value="ALANYL-TRNA EDITING PROTEIN AARSD1"/>
    <property type="match status" value="1"/>
</dbReference>
<keyword evidence="5" id="KW-0862">Zinc</keyword>
<dbReference type="InterPro" id="IPR018165">
    <property type="entry name" value="Ala-tRNA-synth_IIc_core"/>
</dbReference>
<feature type="domain" description="Alanyl-transfer RNA synthetases family profile" evidence="7">
    <location>
        <begin position="1"/>
        <end position="234"/>
    </location>
</feature>
<dbReference type="Gene3D" id="3.30.980.10">
    <property type="entry name" value="Threonyl-trna Synthetase, Chain A, domain 2"/>
    <property type="match status" value="1"/>
</dbReference>
<dbReference type="InterPro" id="IPR009000">
    <property type="entry name" value="Transl_B-barrel_sf"/>
</dbReference>
<dbReference type="InterPro" id="IPR018163">
    <property type="entry name" value="Thr/Ala-tRNA-synth_IIc_edit"/>
</dbReference>
<keyword evidence="4" id="KW-0479">Metal-binding</keyword>
<keyword evidence="9" id="KW-1185">Reference proteome</keyword>
<dbReference type="PANTHER" id="PTHR43462">
    <property type="entry name" value="ALANYL-TRNA EDITING PROTEIN"/>
    <property type="match status" value="1"/>
</dbReference>
<dbReference type="SUPFAM" id="SSF55186">
    <property type="entry name" value="ThrRS/AlaRS common domain"/>
    <property type="match status" value="1"/>
</dbReference>
<evidence type="ECO:0000259" key="7">
    <source>
        <dbReference type="PROSITE" id="PS50860"/>
    </source>
</evidence>
<evidence type="ECO:0000256" key="2">
    <source>
        <dbReference type="ARBA" id="ARBA00004496"/>
    </source>
</evidence>
<dbReference type="GO" id="GO:0002161">
    <property type="term" value="F:aminoacyl-tRNA deacylase activity"/>
    <property type="evidence" value="ECO:0007669"/>
    <property type="project" value="UniProtKB-ARBA"/>
</dbReference>
<evidence type="ECO:0000256" key="1">
    <source>
        <dbReference type="ARBA" id="ARBA00001947"/>
    </source>
</evidence>
<evidence type="ECO:0000256" key="3">
    <source>
        <dbReference type="ARBA" id="ARBA00017959"/>
    </source>
</evidence>
<dbReference type="EMBL" id="VIKR01000005">
    <property type="protein sequence ID" value="TQV72155.1"/>
    <property type="molecule type" value="Genomic_DNA"/>
</dbReference>
<sequence length="239" mass="25967">MTIALFADDAYLKACQAKVTAINERGGIILDQTVFYPTGGGQPGDSGTLSIDGRTINIATTIKDRDTGEIVHVPADNQPELMIGENVQASIDWQRRYLHMRMHTALHLLCSVIPCGVTGGQIGEAKSRLDFDIGEASLDKQAISEALQALVNQNLTVTTQWITDQELDQSPDLVRTMSVQPPKGAGKVRLLKIGDTVDLQPCGGTHVKNTAEIGALKVSKIENKGKRNRRVNIIWDGVR</sequence>
<evidence type="ECO:0000313" key="8">
    <source>
        <dbReference type="EMBL" id="TQV72155.1"/>
    </source>
</evidence>
<evidence type="ECO:0000256" key="6">
    <source>
        <dbReference type="ARBA" id="ARBA00032577"/>
    </source>
</evidence>
<evidence type="ECO:0000313" key="9">
    <source>
        <dbReference type="Proteomes" id="UP000317839"/>
    </source>
</evidence>
<gene>
    <name evidence="8" type="ORF">FLL45_18210</name>
</gene>
<dbReference type="InterPro" id="IPR051335">
    <property type="entry name" value="Alanyl-tRNA_Editing_Enzymes"/>
</dbReference>
<comment type="cofactor">
    <cofactor evidence="1">
        <name>Zn(2+)</name>
        <dbReference type="ChEBI" id="CHEBI:29105"/>
    </cofactor>
</comment>
<organism evidence="8 9">
    <name type="scientific">Aliikangiella marina</name>
    <dbReference type="NCBI Taxonomy" id="1712262"/>
    <lineage>
        <taxon>Bacteria</taxon>
        <taxon>Pseudomonadati</taxon>
        <taxon>Pseudomonadota</taxon>
        <taxon>Gammaproteobacteria</taxon>
        <taxon>Oceanospirillales</taxon>
        <taxon>Pleioneaceae</taxon>
        <taxon>Aliikangiella</taxon>
    </lineage>
</organism>